<evidence type="ECO:0000256" key="2">
    <source>
        <dbReference type="ARBA" id="ARBA00022475"/>
    </source>
</evidence>
<reference evidence="9" key="1">
    <citation type="submission" date="2018-05" db="EMBL/GenBank/DDBJ databases">
        <authorList>
            <person name="Lanie J.A."/>
            <person name="Ng W.-L."/>
            <person name="Kazmierczak K.M."/>
            <person name="Andrzejewski T.M."/>
            <person name="Davidsen T.M."/>
            <person name="Wayne K.J."/>
            <person name="Tettelin H."/>
            <person name="Glass J.I."/>
            <person name="Rusch D."/>
            <person name="Podicherti R."/>
            <person name="Tsui H.-C.T."/>
            <person name="Winkler M.E."/>
        </authorList>
    </citation>
    <scope>NUCLEOTIDE SEQUENCE</scope>
</reference>
<feature type="transmembrane region" description="Helical" evidence="7">
    <location>
        <begin position="101"/>
        <end position="123"/>
    </location>
</feature>
<dbReference type="InterPro" id="IPR010656">
    <property type="entry name" value="DctM"/>
</dbReference>
<dbReference type="AlphaFoldDB" id="A0A382PFJ4"/>
<protein>
    <recommendedName>
        <fullName evidence="8">TRAP C4-dicarboxylate transport system permease DctM subunit domain-containing protein</fullName>
    </recommendedName>
</protein>
<keyword evidence="2" id="KW-1003">Cell membrane</keyword>
<keyword evidence="5 7" id="KW-1133">Transmembrane helix</keyword>
<dbReference type="GO" id="GO:0005886">
    <property type="term" value="C:plasma membrane"/>
    <property type="evidence" value="ECO:0007669"/>
    <property type="project" value="UniProtKB-SubCell"/>
</dbReference>
<feature type="transmembrane region" description="Helical" evidence="7">
    <location>
        <begin position="60"/>
        <end position="80"/>
    </location>
</feature>
<evidence type="ECO:0000256" key="6">
    <source>
        <dbReference type="ARBA" id="ARBA00023136"/>
    </source>
</evidence>
<sequence length="264" mass="27759">MDWYYILLILIGGLVFFMLLGLPVVFAFFTVNLIGAFFFMGGLEGIIQLVKNAVYSVQSFTLLPIPLFIFMGEIMFHTGIASRAIDAVDKLIAKVPGRLSLVAIVGGTIFSSLSGSTIANTAILGSTLLPEMYKRGYSPSISIGPIVATGGIAMLIPPSALAVLLGSIAQIPIGDLLVASIIPALILASMFFAYVIIRCQINPEIAPSYDISAMTLSERLLPFVKYVLPLMGIFIVVVGSIIGGVATPTESAALGAVATLLAAL</sequence>
<evidence type="ECO:0000256" key="1">
    <source>
        <dbReference type="ARBA" id="ARBA00004429"/>
    </source>
</evidence>
<proteinExistence type="predicted"/>
<name>A0A382PFJ4_9ZZZZ</name>
<dbReference type="EMBL" id="UINC01106213">
    <property type="protein sequence ID" value="SVC70722.1"/>
    <property type="molecule type" value="Genomic_DNA"/>
</dbReference>
<comment type="subcellular location">
    <subcellularLocation>
        <location evidence="1">Cell inner membrane</location>
        <topology evidence="1">Multi-pass membrane protein</topology>
    </subcellularLocation>
</comment>
<feature type="non-terminal residue" evidence="9">
    <location>
        <position position="264"/>
    </location>
</feature>
<feature type="transmembrane region" description="Helical" evidence="7">
    <location>
        <begin position="7"/>
        <end position="40"/>
    </location>
</feature>
<dbReference type="GO" id="GO:0022857">
    <property type="term" value="F:transmembrane transporter activity"/>
    <property type="evidence" value="ECO:0007669"/>
    <property type="project" value="TreeGrafter"/>
</dbReference>
<evidence type="ECO:0000256" key="5">
    <source>
        <dbReference type="ARBA" id="ARBA00022989"/>
    </source>
</evidence>
<feature type="transmembrane region" description="Helical" evidence="7">
    <location>
        <begin position="226"/>
        <end position="246"/>
    </location>
</feature>
<feature type="transmembrane region" description="Helical" evidence="7">
    <location>
        <begin position="143"/>
        <end position="164"/>
    </location>
</feature>
<feature type="transmembrane region" description="Helical" evidence="7">
    <location>
        <begin position="176"/>
        <end position="197"/>
    </location>
</feature>
<dbReference type="InterPro" id="IPR004681">
    <property type="entry name" value="TRAP_DctM"/>
</dbReference>
<feature type="domain" description="TRAP C4-dicarboxylate transport system permease DctM subunit" evidence="8">
    <location>
        <begin position="12"/>
        <end position="261"/>
    </location>
</feature>
<evidence type="ECO:0000259" key="8">
    <source>
        <dbReference type="Pfam" id="PF06808"/>
    </source>
</evidence>
<dbReference type="PANTHER" id="PTHR33362:SF5">
    <property type="entry name" value="C4-DICARBOXYLATE TRAP TRANSPORTER LARGE PERMEASE PROTEIN DCTM"/>
    <property type="match status" value="1"/>
</dbReference>
<evidence type="ECO:0000256" key="4">
    <source>
        <dbReference type="ARBA" id="ARBA00022692"/>
    </source>
</evidence>
<evidence type="ECO:0000256" key="7">
    <source>
        <dbReference type="SAM" id="Phobius"/>
    </source>
</evidence>
<dbReference type="Pfam" id="PF06808">
    <property type="entry name" value="DctM"/>
    <property type="match status" value="1"/>
</dbReference>
<keyword evidence="4 7" id="KW-0812">Transmembrane</keyword>
<organism evidence="9">
    <name type="scientific">marine metagenome</name>
    <dbReference type="NCBI Taxonomy" id="408172"/>
    <lineage>
        <taxon>unclassified sequences</taxon>
        <taxon>metagenomes</taxon>
        <taxon>ecological metagenomes</taxon>
    </lineage>
</organism>
<keyword evidence="3" id="KW-0997">Cell inner membrane</keyword>
<evidence type="ECO:0000256" key="3">
    <source>
        <dbReference type="ARBA" id="ARBA00022519"/>
    </source>
</evidence>
<evidence type="ECO:0000313" key="9">
    <source>
        <dbReference type="EMBL" id="SVC70722.1"/>
    </source>
</evidence>
<gene>
    <name evidence="9" type="ORF">METZ01_LOCUS323576</name>
</gene>
<dbReference type="PANTHER" id="PTHR33362">
    <property type="entry name" value="SIALIC ACID TRAP TRANSPORTER PERMEASE PROTEIN SIAT-RELATED"/>
    <property type="match status" value="1"/>
</dbReference>
<accession>A0A382PFJ4</accession>
<keyword evidence="6 7" id="KW-0472">Membrane</keyword>